<proteinExistence type="predicted"/>
<evidence type="ECO:0000256" key="1">
    <source>
        <dbReference type="SAM" id="MobiDB-lite"/>
    </source>
</evidence>
<reference evidence="2 3" key="1">
    <citation type="journal article" date="2015" name="Sci. Rep.">
        <title>Chromosome-level genome map provides insights into diverse defense mechanisms in the medicinal fungus Ganoderma sinense.</title>
        <authorList>
            <person name="Zhu Y."/>
            <person name="Xu J."/>
            <person name="Sun C."/>
            <person name="Zhou S."/>
            <person name="Xu H."/>
            <person name="Nelson D.R."/>
            <person name="Qian J."/>
            <person name="Song J."/>
            <person name="Luo H."/>
            <person name="Xiang L."/>
            <person name="Li Y."/>
            <person name="Xu Z."/>
            <person name="Ji A."/>
            <person name="Wang L."/>
            <person name="Lu S."/>
            <person name="Hayward A."/>
            <person name="Sun W."/>
            <person name="Li X."/>
            <person name="Schwartz D.C."/>
            <person name="Wang Y."/>
            <person name="Chen S."/>
        </authorList>
    </citation>
    <scope>NUCLEOTIDE SEQUENCE [LARGE SCALE GENOMIC DNA]</scope>
    <source>
        <strain evidence="2 3">ZZ0214-1</strain>
    </source>
</reference>
<comment type="caution">
    <text evidence="2">The sequence shown here is derived from an EMBL/GenBank/DDBJ whole genome shotgun (WGS) entry which is preliminary data.</text>
</comment>
<evidence type="ECO:0000313" key="2">
    <source>
        <dbReference type="EMBL" id="PIL23458.1"/>
    </source>
</evidence>
<feature type="compositionally biased region" description="Polar residues" evidence="1">
    <location>
        <begin position="38"/>
        <end position="49"/>
    </location>
</feature>
<dbReference type="Proteomes" id="UP000230002">
    <property type="component" value="Unassembled WGS sequence"/>
</dbReference>
<dbReference type="AlphaFoldDB" id="A0A2G8RQ38"/>
<gene>
    <name evidence="2" type="ORF">GSI_14769</name>
</gene>
<keyword evidence="3" id="KW-1185">Reference proteome</keyword>
<evidence type="ECO:0000313" key="3">
    <source>
        <dbReference type="Proteomes" id="UP000230002"/>
    </source>
</evidence>
<name>A0A2G8RQ38_9APHY</name>
<dbReference type="EMBL" id="AYKW01000068">
    <property type="protein sequence ID" value="PIL23458.1"/>
    <property type="molecule type" value="Genomic_DNA"/>
</dbReference>
<organism evidence="2 3">
    <name type="scientific">Ganoderma sinense ZZ0214-1</name>
    <dbReference type="NCBI Taxonomy" id="1077348"/>
    <lineage>
        <taxon>Eukaryota</taxon>
        <taxon>Fungi</taxon>
        <taxon>Dikarya</taxon>
        <taxon>Basidiomycota</taxon>
        <taxon>Agaricomycotina</taxon>
        <taxon>Agaricomycetes</taxon>
        <taxon>Polyporales</taxon>
        <taxon>Polyporaceae</taxon>
        <taxon>Ganoderma</taxon>
    </lineage>
</organism>
<accession>A0A2G8RQ38</accession>
<feature type="region of interest" description="Disordered" evidence="1">
    <location>
        <begin position="1"/>
        <end position="68"/>
    </location>
</feature>
<protein>
    <submittedName>
        <fullName evidence="2">Uncharacterized protein</fullName>
    </submittedName>
</protein>
<sequence length="164" mass="16987">MSTPDNNANLENLQPSAMEDSGTSRPVLSPGIPDEGSADTTNEADQASLVSPAGPARPIAVTPPVPPRQLRLSSAVERKEGVPTSYCLILGGLSDTTAFGGEHPGAESRATFSVRSAAAMCVQFPNFRTRGRMVCSACAVLPSNRPGFSAPGALIDLNAVPRLQ</sequence>
<feature type="compositionally biased region" description="Polar residues" evidence="1">
    <location>
        <begin position="1"/>
        <end position="26"/>
    </location>
</feature>